<dbReference type="PIRSF" id="PIRSF006402">
    <property type="entry name" value="UCP006402_thioredoxin"/>
    <property type="match status" value="1"/>
</dbReference>
<dbReference type="InterPro" id="IPR036249">
    <property type="entry name" value="Thioredoxin-like_sf"/>
</dbReference>
<dbReference type="InterPro" id="IPR004879">
    <property type="entry name" value="Ssp411-like_TRX"/>
</dbReference>
<dbReference type="SUPFAM" id="SSF52833">
    <property type="entry name" value="Thioredoxin-like"/>
    <property type="match status" value="1"/>
</dbReference>
<dbReference type="InterPro" id="IPR024705">
    <property type="entry name" value="Ssp411"/>
</dbReference>
<protein>
    <submittedName>
        <fullName evidence="2">Thioredoxin domain-containing protein</fullName>
    </submittedName>
</protein>
<dbReference type="PANTHER" id="PTHR42899:SF1">
    <property type="entry name" value="SPERMATOGENESIS-ASSOCIATED PROTEIN 20"/>
    <property type="match status" value="1"/>
</dbReference>
<dbReference type="Gene3D" id="3.40.30.10">
    <property type="entry name" value="Glutaredoxin"/>
    <property type="match status" value="1"/>
</dbReference>
<evidence type="ECO:0000259" key="1">
    <source>
        <dbReference type="Pfam" id="PF03190"/>
    </source>
</evidence>
<dbReference type="Proteomes" id="UP001597241">
    <property type="component" value="Unassembled WGS sequence"/>
</dbReference>
<dbReference type="PANTHER" id="PTHR42899">
    <property type="entry name" value="SPERMATOGENESIS-ASSOCIATED PROTEIN 20"/>
    <property type="match status" value="1"/>
</dbReference>
<gene>
    <name evidence="2" type="ORF">ACFQ5N_05220</name>
</gene>
<dbReference type="SUPFAM" id="SSF48208">
    <property type="entry name" value="Six-hairpin glycosidases"/>
    <property type="match status" value="1"/>
</dbReference>
<keyword evidence="3" id="KW-1185">Reference proteome</keyword>
<feature type="domain" description="Spermatogenesis-associated protein 20-like TRX" evidence="1">
    <location>
        <begin position="30"/>
        <end position="184"/>
    </location>
</feature>
<evidence type="ECO:0000313" key="2">
    <source>
        <dbReference type="EMBL" id="MFD1293230.1"/>
    </source>
</evidence>
<comment type="caution">
    <text evidence="2">The sequence shown here is derived from an EMBL/GenBank/DDBJ whole genome shotgun (WGS) entry which is preliminary data.</text>
</comment>
<dbReference type="InterPro" id="IPR012341">
    <property type="entry name" value="6hp_glycosidase-like_sf"/>
</dbReference>
<accession>A0ABW3WPN0</accession>
<dbReference type="InterPro" id="IPR008928">
    <property type="entry name" value="6-hairpin_glycosidase_sf"/>
</dbReference>
<dbReference type="RefSeq" id="WP_386808347.1">
    <property type="nucleotide sequence ID" value="NZ_JBHTMV010000003.1"/>
</dbReference>
<name>A0ABW3WPN0_9FLAO</name>
<sequence>MKKLIFTLSILCIISCKNNNKPKMEHHAYTNSLINETSPYLLQHAHNPVDWMAWNNETLELAKKENKLILISIGYSSCHWCHVMEHESFENDSVAAVMNEHFINIKVDREERPDIDQVYMNAVQLMTGRGGWPLNCIALPDGRPVWGGTYFPKENWISALEQLSKMYQEKPEEMISYAEKLTEGVQNSDLVHFNNEATNFSVVDLNATIEEWTENMDADLGGKRGAPKFPMPNNYQFLLRYAIQGNNTKILDYVNTSLTRMAYGGIYDQIGGGFSRYSVDIKWHVPHFEKMLYDNGQLVSLYAEAYQATKNELYKKTVYQTLEFIERELTTKEGAFYSSLDADSVNNEGTLEEGAFYVWKSLELQAILKDDYQLFADYYNINHYGYWEHENYVLIRNKSDEEIAEKHSISVSELNQKVDQWNKILLKERNKKERPRLDDKSLTSWNALMLKGYINAYSVFNDPHFLDVALKNAKFILSKQLQETGNLNHSYKNGKSTINGYLEDYATVIDAFILLYEATLNEVWLTTAKQLTDYTFDHFFDADKHMFYFTSNEDTNLITRKMEIEDNVIPSSNSIMANNLFKLSHYYSNNYYLKVSTQMLNNIKERTQQYGSGYSNWLQLMCNFSGDYYEIAISGKEAFEKLKEINKSYIPNKLIAGSTTKSNLPLMEGRYTENETYIYICVDGACKLPEKDTQQAINTINIAF</sequence>
<dbReference type="Gene3D" id="1.50.10.10">
    <property type="match status" value="1"/>
</dbReference>
<proteinExistence type="predicted"/>
<evidence type="ECO:0000313" key="3">
    <source>
        <dbReference type="Proteomes" id="UP001597241"/>
    </source>
</evidence>
<organism evidence="2 3">
    <name type="scientific">Lutibacter holmesii</name>
    <dbReference type="NCBI Taxonomy" id="1137985"/>
    <lineage>
        <taxon>Bacteria</taxon>
        <taxon>Pseudomonadati</taxon>
        <taxon>Bacteroidota</taxon>
        <taxon>Flavobacteriia</taxon>
        <taxon>Flavobacteriales</taxon>
        <taxon>Flavobacteriaceae</taxon>
        <taxon>Lutibacter</taxon>
    </lineage>
</organism>
<reference evidence="3" key="1">
    <citation type="journal article" date="2019" name="Int. J. Syst. Evol. Microbiol.">
        <title>The Global Catalogue of Microorganisms (GCM) 10K type strain sequencing project: providing services to taxonomists for standard genome sequencing and annotation.</title>
        <authorList>
            <consortium name="The Broad Institute Genomics Platform"/>
            <consortium name="The Broad Institute Genome Sequencing Center for Infectious Disease"/>
            <person name="Wu L."/>
            <person name="Ma J."/>
        </authorList>
    </citation>
    <scope>NUCLEOTIDE SEQUENCE [LARGE SCALE GENOMIC DNA]</scope>
    <source>
        <strain evidence="3">CCUG 62221</strain>
    </source>
</reference>
<dbReference type="CDD" id="cd02955">
    <property type="entry name" value="SSP411"/>
    <property type="match status" value="1"/>
</dbReference>
<dbReference type="Pfam" id="PF03190">
    <property type="entry name" value="Thioredox_DsbH"/>
    <property type="match status" value="1"/>
</dbReference>
<dbReference type="EMBL" id="JBHTMV010000003">
    <property type="protein sequence ID" value="MFD1293230.1"/>
    <property type="molecule type" value="Genomic_DNA"/>
</dbReference>